<proteinExistence type="predicted"/>
<dbReference type="InParanoid" id="A0A3N4L0J7"/>
<dbReference type="Proteomes" id="UP000277580">
    <property type="component" value="Unassembled WGS sequence"/>
</dbReference>
<gene>
    <name evidence="1" type="ORF">P167DRAFT_314582</name>
</gene>
<protein>
    <submittedName>
        <fullName evidence="1">Uncharacterized protein</fullName>
    </submittedName>
</protein>
<dbReference type="OrthoDB" id="10598847at2759"/>
<keyword evidence="2" id="KW-1185">Reference proteome</keyword>
<sequence>MVFRDSFFLGSKQRTTYFFVYSFLSTIRAHPPSSHFCCFIFCLSVYYHKFWQTSRVCVALADVEREEIDRFYCIVGLAVSFVIGSSIFGKRLRGGSHFSVSFFTYYRISILSSCFCICEAPDSFSSFLVPAVIPRNLGPRISLRFPFNFFVDSFCIEFYSLPSLF</sequence>
<reference evidence="1 2" key="1">
    <citation type="journal article" date="2018" name="Nat. Ecol. Evol.">
        <title>Pezizomycetes genomes reveal the molecular basis of ectomycorrhizal truffle lifestyle.</title>
        <authorList>
            <person name="Murat C."/>
            <person name="Payen T."/>
            <person name="Noel B."/>
            <person name="Kuo A."/>
            <person name="Morin E."/>
            <person name="Chen J."/>
            <person name="Kohler A."/>
            <person name="Krizsan K."/>
            <person name="Balestrini R."/>
            <person name="Da Silva C."/>
            <person name="Montanini B."/>
            <person name="Hainaut M."/>
            <person name="Levati E."/>
            <person name="Barry K.W."/>
            <person name="Belfiori B."/>
            <person name="Cichocki N."/>
            <person name="Clum A."/>
            <person name="Dockter R.B."/>
            <person name="Fauchery L."/>
            <person name="Guy J."/>
            <person name="Iotti M."/>
            <person name="Le Tacon F."/>
            <person name="Lindquist E.A."/>
            <person name="Lipzen A."/>
            <person name="Malagnac F."/>
            <person name="Mello A."/>
            <person name="Molinier V."/>
            <person name="Miyauchi S."/>
            <person name="Poulain J."/>
            <person name="Riccioni C."/>
            <person name="Rubini A."/>
            <person name="Sitrit Y."/>
            <person name="Splivallo R."/>
            <person name="Traeger S."/>
            <person name="Wang M."/>
            <person name="Zifcakova L."/>
            <person name="Wipf D."/>
            <person name="Zambonelli A."/>
            <person name="Paolocci F."/>
            <person name="Nowrousian M."/>
            <person name="Ottonello S."/>
            <person name="Baldrian P."/>
            <person name="Spatafora J.W."/>
            <person name="Henrissat B."/>
            <person name="Nagy L.G."/>
            <person name="Aury J.M."/>
            <person name="Wincker P."/>
            <person name="Grigoriev I.V."/>
            <person name="Bonfante P."/>
            <person name="Martin F.M."/>
        </authorList>
    </citation>
    <scope>NUCLEOTIDE SEQUENCE [LARGE SCALE GENOMIC DNA]</scope>
    <source>
        <strain evidence="1 2">CCBAS932</strain>
    </source>
</reference>
<dbReference type="AlphaFoldDB" id="A0A3N4L0J7"/>
<name>A0A3N4L0J7_9PEZI</name>
<dbReference type="EMBL" id="ML119109">
    <property type="protein sequence ID" value="RPB16343.1"/>
    <property type="molecule type" value="Genomic_DNA"/>
</dbReference>
<organism evidence="1 2">
    <name type="scientific">Morchella conica CCBAS932</name>
    <dbReference type="NCBI Taxonomy" id="1392247"/>
    <lineage>
        <taxon>Eukaryota</taxon>
        <taxon>Fungi</taxon>
        <taxon>Dikarya</taxon>
        <taxon>Ascomycota</taxon>
        <taxon>Pezizomycotina</taxon>
        <taxon>Pezizomycetes</taxon>
        <taxon>Pezizales</taxon>
        <taxon>Morchellaceae</taxon>
        <taxon>Morchella</taxon>
    </lineage>
</organism>
<evidence type="ECO:0000313" key="1">
    <source>
        <dbReference type="EMBL" id="RPB16343.1"/>
    </source>
</evidence>
<evidence type="ECO:0000313" key="2">
    <source>
        <dbReference type="Proteomes" id="UP000277580"/>
    </source>
</evidence>
<accession>A0A3N4L0J7</accession>